<dbReference type="AlphaFoldDB" id="A0AA48QWE1"/>
<accession>A0AA48QWE1</accession>
<feature type="compositionally biased region" description="Low complexity" evidence="1">
    <location>
        <begin position="653"/>
        <end position="669"/>
    </location>
</feature>
<feature type="region of interest" description="Disordered" evidence="1">
    <location>
        <begin position="815"/>
        <end position="840"/>
    </location>
</feature>
<dbReference type="EMBL" id="AP028215">
    <property type="protein sequence ID" value="BEI92369.1"/>
    <property type="molecule type" value="Genomic_DNA"/>
</dbReference>
<keyword evidence="3" id="KW-1185">Reference proteome</keyword>
<gene>
    <name evidence="2" type="ORF">CcaverHIS019_0411890</name>
</gene>
<dbReference type="GeneID" id="85496239"/>
<evidence type="ECO:0000256" key="1">
    <source>
        <dbReference type="SAM" id="MobiDB-lite"/>
    </source>
</evidence>
<dbReference type="RefSeq" id="XP_060457634.1">
    <property type="nucleotide sequence ID" value="XM_060601107.1"/>
</dbReference>
<evidence type="ECO:0000313" key="3">
    <source>
        <dbReference type="Proteomes" id="UP001233271"/>
    </source>
</evidence>
<dbReference type="KEGG" id="ccac:CcaHIS019_0411890"/>
<feature type="region of interest" description="Disordered" evidence="1">
    <location>
        <begin position="653"/>
        <end position="672"/>
    </location>
</feature>
<proteinExistence type="predicted"/>
<dbReference type="Proteomes" id="UP001233271">
    <property type="component" value="Chromosome 4"/>
</dbReference>
<evidence type="ECO:0000313" key="2">
    <source>
        <dbReference type="EMBL" id="BEI92369.1"/>
    </source>
</evidence>
<organism evidence="2 3">
    <name type="scientific">Cutaneotrichosporon cavernicola</name>
    <dbReference type="NCBI Taxonomy" id="279322"/>
    <lineage>
        <taxon>Eukaryota</taxon>
        <taxon>Fungi</taxon>
        <taxon>Dikarya</taxon>
        <taxon>Basidiomycota</taxon>
        <taxon>Agaricomycotina</taxon>
        <taxon>Tremellomycetes</taxon>
        <taxon>Trichosporonales</taxon>
        <taxon>Trichosporonaceae</taxon>
        <taxon>Cutaneotrichosporon</taxon>
    </lineage>
</organism>
<protein>
    <submittedName>
        <fullName evidence="2">Uncharacterized protein</fullName>
    </submittedName>
</protein>
<sequence length="840" mass="92126">MIDHTAYPDIIDAIFSYADTSALLALRGASSGFCDRVDVALAKHLVLREDRVSPAGSKGWHPAFLPLASIAPLDRILPLLLRIRSIVADTVSLDIDGRPDFLAYPRLVALKGAFSALRTLRLRPGSRDDESIALSLAPDTVVVRTPWPPHPSSGFPISEPAPLIASARRVVYNIDPSQPLFPSLLHRALTTRDLEELVIVFLPPASPIVDARDRALLRTIITKALEAADPDPDLDEREPVRVTLVNIAEVPPDCIPVPSSEFDNYITVDADGVLAAGFGITLPPLDFLSWKRAEPNHLHPLERYVRATLGHDLGTDVYDRIRFISMDEYQSKPHILDNPNVHFPCGKREQIQAANRALMRVAAAVRCLRLSTDELWCRLLVPFLRQVPPLDVLQVSHITVQVLWQPQAIPSDTVVLGTVGGNVFNKHVPFRDPGVRYTPNLRKVVFNCDAETVLHFDRVLEPLYPSRENELIRDCQAVRMMVQLAHPVQFVLIFHPVPEIARNRLRAIVCKALYLAIIHDVRVLFVNTVVLPSSMFPFKPSDPVLGVDSVSSFPEEARRVGSAPQSLQTFAQTCAIESDRITFCTMDEYRERVGKMRFEEETYADSNLSLQRNKYQKLWEKARRNRRDTFEDEGESQIRNGVSGLGFSGLLAAPAPAQANPAPTQTNPTSAFGNRRMWGTLRFRFPGLSAAAPAAVQAAPAPLPAAPAPLPAAPAPAQANPAPTQTNPTSAVGNRRPVPVPANAAASSLDSTSQRRWGTLRFRDVSFWILENAPAPTNTVPAPASVTQPSPQLSSAAVMASVNLDQALVQALASLVQSQSTAREARGNKGSSGSRDDEQQ</sequence>
<feature type="region of interest" description="Disordered" evidence="1">
    <location>
        <begin position="707"/>
        <end position="736"/>
    </location>
</feature>
<name>A0AA48QWE1_9TREE</name>
<reference evidence="2" key="1">
    <citation type="journal article" date="2023" name="BMC Genomics">
        <title>Chromosome-level genome assemblies of Cutaneotrichosporon spp. (Trichosporonales, Basidiomycota) reveal imbalanced evolution between nucleotide sequences and chromosome synteny.</title>
        <authorList>
            <person name="Kobayashi Y."/>
            <person name="Kayamori A."/>
            <person name="Aoki K."/>
            <person name="Shiwa Y."/>
            <person name="Matsutani M."/>
            <person name="Fujita N."/>
            <person name="Sugita T."/>
            <person name="Iwasaki W."/>
            <person name="Tanaka N."/>
            <person name="Takashima M."/>
        </authorList>
    </citation>
    <scope>NUCLEOTIDE SEQUENCE</scope>
    <source>
        <strain evidence="2">HIS019</strain>
    </source>
</reference>